<dbReference type="EMBL" id="CAXDID020000037">
    <property type="protein sequence ID" value="CAL5997801.1"/>
    <property type="molecule type" value="Genomic_DNA"/>
</dbReference>
<dbReference type="Proteomes" id="UP001642409">
    <property type="component" value="Unassembled WGS sequence"/>
</dbReference>
<organism evidence="1 2">
    <name type="scientific">Hexamita inflata</name>
    <dbReference type="NCBI Taxonomy" id="28002"/>
    <lineage>
        <taxon>Eukaryota</taxon>
        <taxon>Metamonada</taxon>
        <taxon>Diplomonadida</taxon>
        <taxon>Hexamitidae</taxon>
        <taxon>Hexamitinae</taxon>
        <taxon>Hexamita</taxon>
    </lineage>
</organism>
<reference evidence="1 2" key="1">
    <citation type="submission" date="2024-07" db="EMBL/GenBank/DDBJ databases">
        <authorList>
            <person name="Akdeniz Z."/>
        </authorList>
    </citation>
    <scope>NUCLEOTIDE SEQUENCE [LARGE SCALE GENOMIC DNA]</scope>
</reference>
<evidence type="ECO:0000313" key="2">
    <source>
        <dbReference type="Proteomes" id="UP001642409"/>
    </source>
</evidence>
<evidence type="ECO:0000313" key="1">
    <source>
        <dbReference type="EMBL" id="CAL5997801.1"/>
    </source>
</evidence>
<keyword evidence="2" id="KW-1185">Reference proteome</keyword>
<proteinExistence type="predicted"/>
<name>A0ABP1HPE7_9EUKA</name>
<accession>A0ABP1HPE7</accession>
<sequence>MYNSKIQVKQLKNIKLQYLSVSLINISEISFDFENCYLLKCYLNNLQITGATLDLQKLSGSWNSVQFDNCMFSGQVNNNTFKVQTTNLVVSEASQQNNLKSLENLVCSYFQLSLTQHEVCYNVLLQMTNFNKQKAVIHAYLFNYVCDLGLIQCQWTSIKFNNCKLIGNPTLYANKFANTQIQVIMTENCTCCDLSALHGINSLLTISLNKVQPNFPSIHLCSPKHLYLINCAFDLSQMAGEWNSVNINSCTISQLRSNNDLISNAQIKAKSLIFVDSNTEYYPNLIADFLQIRFQSLNAFPNAKKLFLVDSTINVLEPNFTIKELRFKNPKFLRFSVLNLNSLISIDLNFVKQNDKAFQTRTAVIQFIRVKKVQKNKLKQQMNRI</sequence>
<comment type="caution">
    <text evidence="1">The sequence shown here is derived from an EMBL/GenBank/DDBJ whole genome shotgun (WGS) entry which is preliminary data.</text>
</comment>
<gene>
    <name evidence="1" type="ORF">HINF_LOCUS15423</name>
</gene>
<protein>
    <submittedName>
        <fullName evidence="1">Hypothetical_protein</fullName>
    </submittedName>
</protein>